<dbReference type="Proteomes" id="UP001295423">
    <property type="component" value="Unassembled WGS sequence"/>
</dbReference>
<dbReference type="AlphaFoldDB" id="A0AAD2G9V4"/>
<sequence>MADGYDPRKSKVSDDTMDTWRSSQVTGDLKEVPGIGPAAVKKLAESDDGPDRITNTYQLFGKFLMLKGPGHGDEIEVEPLEHTQKFWEFLKNRGITAHRSAIVKAIAEKSATFFTGIYDANDYEDDEDDE</sequence>
<protein>
    <submittedName>
        <fullName evidence="2">Uncharacterized protein</fullName>
    </submittedName>
</protein>
<reference evidence="2" key="1">
    <citation type="submission" date="2023-08" db="EMBL/GenBank/DDBJ databases">
        <authorList>
            <person name="Audoor S."/>
            <person name="Bilcke G."/>
        </authorList>
    </citation>
    <scope>NUCLEOTIDE SEQUENCE</scope>
</reference>
<evidence type="ECO:0000313" key="2">
    <source>
        <dbReference type="EMBL" id="CAJ1966470.1"/>
    </source>
</evidence>
<comment type="caution">
    <text evidence="2">The sequence shown here is derived from an EMBL/GenBank/DDBJ whole genome shotgun (WGS) entry which is preliminary data.</text>
</comment>
<keyword evidence="3" id="KW-1185">Reference proteome</keyword>
<evidence type="ECO:0000256" key="1">
    <source>
        <dbReference type="SAM" id="MobiDB-lite"/>
    </source>
</evidence>
<feature type="region of interest" description="Disordered" evidence="1">
    <location>
        <begin position="1"/>
        <end position="24"/>
    </location>
</feature>
<dbReference type="EMBL" id="CAKOGP040002291">
    <property type="protein sequence ID" value="CAJ1966470.1"/>
    <property type="molecule type" value="Genomic_DNA"/>
</dbReference>
<evidence type="ECO:0000313" key="3">
    <source>
        <dbReference type="Proteomes" id="UP001295423"/>
    </source>
</evidence>
<name>A0AAD2G9V4_9STRA</name>
<accession>A0AAD2G9V4</accession>
<proteinExistence type="predicted"/>
<organism evidence="2 3">
    <name type="scientific">Cylindrotheca closterium</name>
    <dbReference type="NCBI Taxonomy" id="2856"/>
    <lineage>
        <taxon>Eukaryota</taxon>
        <taxon>Sar</taxon>
        <taxon>Stramenopiles</taxon>
        <taxon>Ochrophyta</taxon>
        <taxon>Bacillariophyta</taxon>
        <taxon>Bacillariophyceae</taxon>
        <taxon>Bacillariophycidae</taxon>
        <taxon>Bacillariales</taxon>
        <taxon>Bacillariaceae</taxon>
        <taxon>Cylindrotheca</taxon>
    </lineage>
</organism>
<feature type="compositionally biased region" description="Basic and acidic residues" evidence="1">
    <location>
        <begin position="1"/>
        <end position="14"/>
    </location>
</feature>
<gene>
    <name evidence="2" type="ORF">CYCCA115_LOCUS22053</name>
</gene>